<feature type="compositionally biased region" description="Polar residues" evidence="1">
    <location>
        <begin position="131"/>
        <end position="140"/>
    </location>
</feature>
<feature type="compositionally biased region" description="Acidic residues" evidence="1">
    <location>
        <begin position="67"/>
        <end position="77"/>
    </location>
</feature>
<organism evidence="2 3">
    <name type="scientific">Penicillium desertorum</name>
    <dbReference type="NCBI Taxonomy" id="1303715"/>
    <lineage>
        <taxon>Eukaryota</taxon>
        <taxon>Fungi</taxon>
        <taxon>Dikarya</taxon>
        <taxon>Ascomycota</taxon>
        <taxon>Pezizomycotina</taxon>
        <taxon>Eurotiomycetes</taxon>
        <taxon>Eurotiomycetidae</taxon>
        <taxon>Eurotiales</taxon>
        <taxon>Aspergillaceae</taxon>
        <taxon>Penicillium</taxon>
    </lineage>
</organism>
<dbReference type="Proteomes" id="UP001147760">
    <property type="component" value="Unassembled WGS sequence"/>
</dbReference>
<evidence type="ECO:0000256" key="1">
    <source>
        <dbReference type="SAM" id="MobiDB-lite"/>
    </source>
</evidence>
<feature type="compositionally biased region" description="Polar residues" evidence="1">
    <location>
        <begin position="390"/>
        <end position="400"/>
    </location>
</feature>
<evidence type="ECO:0000313" key="2">
    <source>
        <dbReference type="EMBL" id="KAJ5483152.1"/>
    </source>
</evidence>
<protein>
    <submittedName>
        <fullName evidence="2">Uncharacterized protein</fullName>
    </submittedName>
</protein>
<evidence type="ECO:0000313" key="3">
    <source>
        <dbReference type="Proteomes" id="UP001147760"/>
    </source>
</evidence>
<gene>
    <name evidence="2" type="ORF">N7530_002398</name>
</gene>
<proteinExistence type="predicted"/>
<dbReference type="AlphaFoldDB" id="A0A9W9X3E9"/>
<dbReference type="EMBL" id="JAPWDO010000002">
    <property type="protein sequence ID" value="KAJ5483152.1"/>
    <property type="molecule type" value="Genomic_DNA"/>
</dbReference>
<comment type="caution">
    <text evidence="2">The sequence shown here is derived from an EMBL/GenBank/DDBJ whole genome shotgun (WGS) entry which is preliminary data.</text>
</comment>
<feature type="compositionally biased region" description="Basic residues" evidence="1">
    <location>
        <begin position="1"/>
        <end position="10"/>
    </location>
</feature>
<reference evidence="2" key="1">
    <citation type="submission" date="2022-12" db="EMBL/GenBank/DDBJ databases">
        <authorList>
            <person name="Petersen C."/>
        </authorList>
    </citation>
    <scope>NUCLEOTIDE SEQUENCE</scope>
    <source>
        <strain evidence="2">IBT 17660</strain>
    </source>
</reference>
<feature type="compositionally biased region" description="Basic and acidic residues" evidence="1">
    <location>
        <begin position="11"/>
        <end position="31"/>
    </location>
</feature>
<dbReference type="OrthoDB" id="10418747at2759"/>
<accession>A0A9W9X3E9</accession>
<sequence>MASHNPKRSRRDTPAKQKAQERRLAEKEEKQQTLSDLLGRKASGEEMSKKDEKKLAKLQTELKTDSSDDVSQAEDIEMSGMAPAPPDMDSHGNTVHAETVKDSETPGSKATEPSVVPQTKPPYPEPDTYDSLESGQNSPAKSRKFRATSFSAEANTAAGNTQQEMTSANKSKLFQQLRKEKVEVVEEGYLIAGYTVWMVYGYGLPSAAKYEMEALEYDNDEELKEHQRLSSIEKRISILKKENGRRQYSYDNIESIDAVTVLPYGRRNGKRRSRDDKYKQSKPKKPRFRLTLVQVKWRNILLTHEDMLKEGRTWEPRSELLSMVGQKHKVQLDLQIFEMCETQDSRNALWMEKNGKAHLTRPKTPLPGNIELVSARAARQKPSSKRFSVPAQTRTNNGRNGTEDKGKDQEEEGESEDEDDESEDEEGERERQPLQGGNANSKKKSVKDSRARIQNAEGGKAPEPVKFSQMTYTIYMMELDKMPASDVDNDEHAENRARWERDWPTYKQNMLDAGHQLVEF</sequence>
<feature type="compositionally biased region" description="Acidic residues" evidence="1">
    <location>
        <begin position="409"/>
        <end position="427"/>
    </location>
</feature>
<name>A0A9W9X3E9_9EURO</name>
<keyword evidence="3" id="KW-1185">Reference proteome</keyword>
<feature type="region of interest" description="Disordered" evidence="1">
    <location>
        <begin position="375"/>
        <end position="464"/>
    </location>
</feature>
<feature type="compositionally biased region" description="Basic and acidic residues" evidence="1">
    <location>
        <begin position="38"/>
        <end position="66"/>
    </location>
</feature>
<reference evidence="2" key="2">
    <citation type="journal article" date="2023" name="IMA Fungus">
        <title>Comparative genomic study of the Penicillium genus elucidates a diverse pangenome and 15 lateral gene transfer events.</title>
        <authorList>
            <person name="Petersen C."/>
            <person name="Sorensen T."/>
            <person name="Nielsen M.R."/>
            <person name="Sondergaard T.E."/>
            <person name="Sorensen J.L."/>
            <person name="Fitzpatrick D.A."/>
            <person name="Frisvad J.C."/>
            <person name="Nielsen K.L."/>
        </authorList>
    </citation>
    <scope>NUCLEOTIDE SEQUENCE</scope>
    <source>
        <strain evidence="2">IBT 17660</strain>
    </source>
</reference>
<feature type="region of interest" description="Disordered" evidence="1">
    <location>
        <begin position="1"/>
        <end position="145"/>
    </location>
</feature>